<accession>A0A6P8WYX7</accession>
<organism evidence="1 2">
    <name type="scientific">Drosophila albomicans</name>
    <name type="common">Fruit fly</name>
    <dbReference type="NCBI Taxonomy" id="7291"/>
    <lineage>
        <taxon>Eukaryota</taxon>
        <taxon>Metazoa</taxon>
        <taxon>Ecdysozoa</taxon>
        <taxon>Arthropoda</taxon>
        <taxon>Hexapoda</taxon>
        <taxon>Insecta</taxon>
        <taxon>Pterygota</taxon>
        <taxon>Neoptera</taxon>
        <taxon>Endopterygota</taxon>
        <taxon>Diptera</taxon>
        <taxon>Brachycera</taxon>
        <taxon>Muscomorpha</taxon>
        <taxon>Ephydroidea</taxon>
        <taxon>Drosophilidae</taxon>
        <taxon>Drosophila</taxon>
    </lineage>
</organism>
<reference evidence="2" key="1">
    <citation type="submission" date="2025-08" db="UniProtKB">
        <authorList>
            <consortium name="RefSeq"/>
        </authorList>
    </citation>
    <scope>IDENTIFICATION</scope>
    <source>
        <strain evidence="2">15112-1751.03</strain>
        <tissue evidence="2">Whole Adult</tissue>
    </source>
</reference>
<evidence type="ECO:0000313" key="2">
    <source>
        <dbReference type="RefSeq" id="XP_034108986.2"/>
    </source>
</evidence>
<dbReference type="Proteomes" id="UP000515160">
    <property type="component" value="Chromosome 3"/>
</dbReference>
<name>A0A6P8WYX7_DROAB</name>
<dbReference type="RefSeq" id="XP_034108986.2">
    <property type="nucleotide sequence ID" value="XM_034253095.2"/>
</dbReference>
<dbReference type="GeneID" id="117571112"/>
<dbReference type="AlphaFoldDB" id="A0A6P8WYX7"/>
<dbReference type="OrthoDB" id="7872817at2759"/>
<protein>
    <submittedName>
        <fullName evidence="2">Uncharacterized protein LOC117571112 isoform X1</fullName>
    </submittedName>
</protein>
<keyword evidence="1" id="KW-1185">Reference proteome</keyword>
<evidence type="ECO:0000313" key="1">
    <source>
        <dbReference type="Proteomes" id="UP000515160"/>
    </source>
</evidence>
<gene>
    <name evidence="2" type="primary">LOC117571112</name>
</gene>
<proteinExistence type="predicted"/>
<sequence>MKAIAELQYTDSDCGFVDEKKINDHVVYYKHDKDSLVRQSLDNLTFLGILVRTGSSAFALRQNLQFASEASAIPWITPQKHDGNLKRAAKIKQNSTAKKERYSSAEIDSLFAYYLKKYRNIKTINNPENSEARTSSKLGMTGLDDDNNILQLCEPLDGQTSNSVQIAVEKAESMLKNTNRKNKRNIEAKKKRYSPAEIDSLFSRYFEQYKNMKTITNREHFEVNSKTIVLEDTNKLPLNIVLKNQKSKPMEEVSKNVDSKLKITKHKNKRSFQAKKKKISPAEIDSLFSSYFEEYKNLKSINNPVNSEENAGPEDTTNMLPFNALLEDQKSKPMEEVLENAESKLKNTNHKNKRSFDAKKKRYSPEEIDSLFASYFEEYKNMKMTNKREHFEVIEDTNNKLPLNIVLENQKSKPMELSPLIIKSSNNVDSKLEITNRKNKRSFEANKKRCSPAEIDSLFAYYFKKYKKIKTINNPENSDARTPSKLGMTGLDDNNNLQLSEPLDGQTSNSIRIAVEKAESKRKITMAKEKRNSKTKNKYYYCPEIDSIFANCFEKYRRNITIDYSDVTVSKRESILGSTGLKVASNILPINPFKDKESFSCWKFTDPLVI</sequence>